<dbReference type="PANTHER" id="PTHR33481">
    <property type="entry name" value="REVERSE TRANSCRIPTASE"/>
    <property type="match status" value="1"/>
</dbReference>
<protein>
    <recommendedName>
        <fullName evidence="1">Reverse transcriptase domain-containing protein</fullName>
    </recommendedName>
</protein>
<feature type="domain" description="Reverse transcriptase" evidence="1">
    <location>
        <begin position="1"/>
        <end position="124"/>
    </location>
</feature>
<dbReference type="SUPFAM" id="SSF56672">
    <property type="entry name" value="DNA/RNA polymerases"/>
    <property type="match status" value="1"/>
</dbReference>
<dbReference type="PANTHER" id="PTHR33481:SF1">
    <property type="entry name" value="ENDONUCLEASE_EXONUCLEASE_PHOSPHATASE DOMAIN-CONTAINING PROTEIN-RELATED"/>
    <property type="match status" value="1"/>
</dbReference>
<dbReference type="EMBL" id="CAJNOC010002371">
    <property type="protein sequence ID" value="CAF0929342.1"/>
    <property type="molecule type" value="Genomic_DNA"/>
</dbReference>
<gene>
    <name evidence="2" type="ORF">OXX778_LOCUS12818</name>
</gene>
<dbReference type="AlphaFoldDB" id="A0A814BJL1"/>
<accession>A0A814BJL1</accession>
<sequence>MLTAAIFFDLEKAFDRVSHNGIIKKLNEIGLSPCLVRWLINFLSDRSFSVDYKGWFSKEKPINCGVPQGSCLSPTIFILFFSAVVDRLPNNIKSALFADDLCIWTTCKTLKQLEDNCEIWCRFL</sequence>
<name>A0A814BJL1_9BILA</name>
<reference evidence="2" key="1">
    <citation type="submission" date="2021-02" db="EMBL/GenBank/DDBJ databases">
        <authorList>
            <person name="Nowell W R."/>
        </authorList>
    </citation>
    <scope>NUCLEOTIDE SEQUENCE</scope>
    <source>
        <strain evidence="2">Ploen Becks lab</strain>
    </source>
</reference>
<dbReference type="PROSITE" id="PS50878">
    <property type="entry name" value="RT_POL"/>
    <property type="match status" value="1"/>
</dbReference>
<evidence type="ECO:0000259" key="1">
    <source>
        <dbReference type="PROSITE" id="PS50878"/>
    </source>
</evidence>
<proteinExistence type="predicted"/>
<keyword evidence="3" id="KW-1185">Reference proteome</keyword>
<organism evidence="2 3">
    <name type="scientific">Brachionus calyciflorus</name>
    <dbReference type="NCBI Taxonomy" id="104777"/>
    <lineage>
        <taxon>Eukaryota</taxon>
        <taxon>Metazoa</taxon>
        <taxon>Spiralia</taxon>
        <taxon>Gnathifera</taxon>
        <taxon>Rotifera</taxon>
        <taxon>Eurotatoria</taxon>
        <taxon>Monogononta</taxon>
        <taxon>Pseudotrocha</taxon>
        <taxon>Ploima</taxon>
        <taxon>Brachionidae</taxon>
        <taxon>Brachionus</taxon>
    </lineage>
</organism>
<dbReference type="Pfam" id="PF00078">
    <property type="entry name" value="RVT_1"/>
    <property type="match status" value="1"/>
</dbReference>
<dbReference type="OrthoDB" id="416454at2759"/>
<dbReference type="Proteomes" id="UP000663879">
    <property type="component" value="Unassembled WGS sequence"/>
</dbReference>
<dbReference type="InterPro" id="IPR043502">
    <property type="entry name" value="DNA/RNA_pol_sf"/>
</dbReference>
<evidence type="ECO:0000313" key="2">
    <source>
        <dbReference type="EMBL" id="CAF0929342.1"/>
    </source>
</evidence>
<evidence type="ECO:0000313" key="3">
    <source>
        <dbReference type="Proteomes" id="UP000663879"/>
    </source>
</evidence>
<comment type="caution">
    <text evidence="2">The sequence shown here is derived from an EMBL/GenBank/DDBJ whole genome shotgun (WGS) entry which is preliminary data.</text>
</comment>
<dbReference type="InterPro" id="IPR000477">
    <property type="entry name" value="RT_dom"/>
</dbReference>